<sequence length="4907" mass="536407">MSVTELLATLKEKDVQLVLKGEQLVVQGNKQALSEAALLARLREYKPQLIELIKAGKYSATKAGQVQVPANGITPATRHITPDLLPLADLSQEAIERIVATVPGGVANVQDIYPLAPLQEGILYHHVSAVQGDPYVMQAHFAFASRERLEAFAEALRGVIARHDILRTAVLWDGLEQPMQVVWREAALVLQEVETDPGAGDVMAQLHGRFDARHFRLDISQAPMLRLVHAWDAAGQRIVAMLLFHHMALDHSALDVVRHEMQALLMGQGERLGPALAFRNYVAQARLGTREEEHEAFFRQMLGDIDEPTLAFGLQDVQGDGRAIEEASLTLPEPLSQHLRARARQAGVSAASLFHLAWGRVLATLAGKHKVVFGTVLMGRMQGAEATDRALGIFINTLPFRLDVDERPLDEALKATHARLTTLLRHEHAALALAQRCSGVSAPTPLFSALLNYRHSGAAVSTEAQAAWAGISTLHSEERTNYPLTLSVDDLGAGFGLTLLASTQVDPRPILDYLLCTLEHLAQALEQTPGLALEQLPILSRDQRQQLLEGFNHSAVDYPRGQTIHERIQAQAARTPEAVAAWYQGRALSYAQLNQQANVLARQLRELGVQPDDRVAIVARRGLETLVGLLAILKSGACYVPIDPTHPAERLDYLLQDSGPRAVLTQADLLGRLPRVSVPVIELDPRLWQDSAQDNLEVAGLTPAHLAYVIYTSGSTGLPKGVMVEHRTLCNLVDWHCQAFDLHAGSHTSSLAGFGFDAMAWEVWPALCVGATLHLAPAHEGSEDVDALLAWWRSQPLEVSFLPTPVAEYAFSQELQHPTLRSLLIGGDRLRQFSHQQPFALINNYGPTEATVVATSGPIAAGGSLDIGRPIANARIYLLDELQRPVPIGVAGELYVGGAGVARGYLNRNELTAERFLDDPFSDQPGARMYRSGDLARWLADGRIEYLGRNDDQVKIRGVRIELGEIESRLNPFPGIKEAVVLVREDQPGNPRLVAYFTAHEGAAALSVADLRAHLLAQLPDSMVPMAYVQLDALPLTANGKLDRKALPAPDQAALISREYQAPRGPTETTLADIWQEVLHLPRVGRHDHFFELGGHSLLAMRMVSQVRQRLGVELALGELFANAELCAVAAVLDRAGRSQLPEIFPASQDHDLPLSFAQQRLWFLAQMDGAGSAYNIPIGLGLRGRLDRPALQQALQAIVARHATLRSRFVLGEDQPQVLIGAIEEALELGFEDLRDAPRNLAERVRAEAAQAFDLEHGPVIRGRLLALADDHHVLLLTLHHIVADGWSMGVLTRELVALYQAFSQGRPDPLPPLAVQYSDFALWQRRWLSGEVLQQQGDYWRQTLADAPTLLTLPYDRPRPPHQDFSGGSVEILLDGPLSAQLKRLSQRHGCTLYTTLLAAWGLLLGRLSGQTDLLIGIPVANRMRAEVEGLIGLFVNTLALRLDLDAEQSVAALLAQVRARSFAAQAHQDLPFEQVVEIVRPQRSLSHSPLFQVVLTWLDDFAQDLVLDELTLEGVAGATQVAKFDLTLSLGESQGQIRGALDYATALFDAATVQRYVGYLVQVLQAMVADDQQRLAQVQLLEEGERRQLLEAFNASTQDYPRGMTLHQRFEVHARQQADATALQAGEQSLSYQQLNTRANQLAHHLRGLGVGPDSRVAICAPRGLELAVGLLAIVKAGGAYVPIDPSHPPERIAYLLQDSAPLAVLVQGATRALVGDPPVVVIDLQQPDWQQQSLANPQVPGLCSEHLAYVIYTSGSSGLPKGVMVAHATLENLVDWHCQAFDLGPGRHASCVAGLSFDAMAWEFWPTLCAGATLHLPPASIGHQDLDQLLQWWRAQPLDLSFLPTPVAEYAFSQSLGHPTLRTLLIGGDRLRQFSQPQSFAVINNYGPTEATVVATSGLMEAGGPLDIGRPIANARIYLLDELQRPVPIGVAGELYVGGAGVARGYFNRHELTAERFLDDPFSDQPGARMYRSGDLARWRADGRIEYLGRNDDQVKIRGVRIELGEIESCLKRLPGIKEALVLAREDRPGQTRLVAYFTATGAVALTPSALRSQLLGHLPEYMVPAAYVGLEALPLTANGKLDRRALPRPELDALLTQDYVAPQGASEIALAEIWSELLQVQQVGRHDHFFELGGHSLLAMRMLSQVRQRLGVELALAELFANARLSAVAQALERAERSSLPDLLPAPRNQPLPLSFAQQRLWFLAQMEGANTAYNIPIGLRLRGQLDGDALQRALERIVARHETLRSRFAQYADEAEVLIAPVEAGLGLLLENLRGHPQADKALQALVQGEASAPFDLQRGPLIRGRLISLADDHHVLLLTLHHIVSDGWSMGVLTRELVALYAAFSRGLPDPLPPLAVQYSDFAHWQRRWLSGAVLEQQAQYWRQALEGAPPLLMLPGDRPRPARQDYAGSSVEVRLDAALTAGLRALSQRHGTTLYMTLMAAWGLLLGRLSGQAEVVIGTPVANRMRAEVEGLIGLFVNTLALRLDLGAAPRVEALLAQVKARTLEAQAHQHLPFEQVVEILRPVRSLSHSPLFQTLLTWQNGDGPQLVLGDLRLEAIHEASHFAKFDLSLSLGEVQDRIEGSLEYATALFDGSTMRRYVGYLKRVLQAMVADDQMLLEQVPLLDAAERRQLLHGVNATARDYPLEQTLHGLFEAQVLRTPEALAVQAGEQRLSYRQLNQRANQLAGHLLQLGVGPDSRVAICVERGLEMVIGLLAILKAGGAYVPIDPAYPAERIAYMLEDSAPQALLVQGATRALPGSPTVPRVDLDQPLWARQPRVNPRVNGLTPEHLAYVIYTSGSTGQPKGAMNEHRAVVNRLLWMQEQYRLTADDAVLQKTPFSFDVSVWEFFWPLFTGARLVMARPEGHKDPAYLRQVIRDEGISTLHFVPSMLDVFLAYGDTRDCSGLRQVMCSGEALPGSLVRRFKQQLPQVGLHNLYGPTEAAVDVTAWDCAGPLQNTPDNTPIGKPIANTRIYLLDGQMQPVPRGVVGELYIGGVQVARGYLNREQLTAERFLKDPFSEAPGARLYRTGDLGRYRADGAIEYLGRNDDQVKIRGLRIELGEIQARLTQLDGVKEAVVLAREDVPGDLRLVAYYTCAAGRPALAVEQLRQALLEHLPDYMVPALFVHLEALPLSPNGKLARKDLPAPGLAAASVREYEAPVGEVEILLAGLWAELLNVERVGRQDHFFELGGHSLLAVSLIGRMRRAGLSADVRVLFGQPTLAALAAAVGRGREVQVPDNLIYRDCPRITPELLPLLTLDQAAIDRVVATVPGGTANVQDIYPLAPLQAGILFHHLAAGQGDPYVLQAQFAFDTAQRLQTFVRALQGVIERNDILRSAVLWEGLDEPLQVVWRQAPLEGDEIVLDPGQGDILGQLQARFDSTRYRLDIARAPLLRLVYARDPVNQRLVALLLFHHLVMDHVALEVLQHELQAFLLGQQQRLGDPVPYRNYVAQARLGIGEAEHEAFFREMLGDIQQPTLPLGLQDVQGASAPLNEARQPLDRLLSRRLRLQARQLGVSAASLMHLAWGRVLGCLANQQQVVFGTVLLGRMQGGEGAERALGVFINTLPLRVDLGDLPVRHALLATHERLAQLLGHEQAPLALVQRCSAVEAGTPLFSSLLNYRHSAPSAGLPGQADAAWEGMQLLNAQERSNYPLTLSIDDLGDGFMLTAVVAGIDAQRICHYLHEALDNLLQALEQTPDLAIGQVPVLPAAERQQVLVNFNATARDYPRQQTLDQRFEEQVQARPQQVAAVHGEQVLSYARLNTRANQLAHHLLGLGVQPGDRVALLLPRSLDLLLAQLAASKCGAAYVPLDINAPAERQVFMLQDSGARVLLAHSAQALEGALPGAQLLRVDLDRLRLDRLPGHNPALAQSSEAVAYIMYTSGSTGVPKGVLVPHRAITRLVINNGYADFNPGDRMAFASNPAFDASTLDVWGPLLNGGRVVVVDQQTLLDPEAFAELLKASGATLLFLTTSLFNQYVQLIPQAFSGLRMLLCGGERADPVAFRRMQAEVPGLRLVNGYGPTETTTFAVTHEPEALAADADSVPIGRPLSNTCVYILDAQGQPLPIGVVGEIYIGGQGVAKGYLNRPELSAEKFLPDPFCSEAANPGSEPLMYRTGDLGRWQENGLLEYLGRNDQQVKIRGFRIEPGEIEVRLASFPGLRDGVVLVREEAPGDLRLVAYYTLQPQAPEPAVEALRNHLLAQLPEYMVPQAYVRLPALPLTNNGKLDRNALPAPTPAAQVTACFEAAQTPLEQTLAAHWAQVLKQEQVGRHEHFFEHGGHSLLAIQLVNRLQQAGLDVSLAQLFQHPSVAAMARLLEARPATPQQASEWVTVRSGSGPALFLVHEFTGLDAYFPALGQHLEGDFPIYGLPGVALGQPQLRTLECLATRLLEVMRRVQPEGPYRLAGWSFGGVLAYEIAQQLLGQDQQVAFLGLIDSYVPRLTDQGKARWSASDPRKQHLLLQCSAYWSAQGPAGVQPLALVEQLRQALDRLDFPELLQRCREQGLLFEQLASAAPETLGHYLDREVAHGHALAHYRLHPISVPVHLFCAAQRPSALSRRSPTLGWGEVLPGPCLHCISVPGDHLSMMKAPHIHELGQAMSQAIEQAGVAASTGATPHQPLLRIQSGRCGQTPIFCVPGAGDSVTGFIGLTEALGPDWPIFGLQARGLDGQGVPHTRVEAAARYYLQAIEQEYPHGPLHVIGHSFGGWVAFEMAGALQAAGREVASLTLIDSEAPGGHGVVGRPYTSTAALLRLIESMQLACGQSLGIDPQLFAAEDDAMQMHLLHAGMVRVGLLSQRADPRAMQGPARTFASALRTRYQPQLPYRGPVRLVLADDPRLDAAGNLREQEAMVQGWRGQVTELGLWQGPGNHFSLLKAPHVQHLAAWWRDGLALPQGEAVS</sequence>
<dbReference type="GO" id="GO:0072330">
    <property type="term" value="P:monocarboxylic acid biosynthetic process"/>
    <property type="evidence" value="ECO:0007669"/>
    <property type="project" value="UniProtKB-ARBA"/>
</dbReference>
<dbReference type="CDD" id="cd19544">
    <property type="entry name" value="E-C_NRPS"/>
    <property type="match status" value="2"/>
</dbReference>
<comment type="cofactor">
    <cofactor evidence="1">
        <name>pantetheine 4'-phosphate</name>
        <dbReference type="ChEBI" id="CHEBI:47942"/>
    </cofactor>
</comment>
<dbReference type="FunFam" id="3.30.559.10:FF:000012">
    <property type="entry name" value="Non-ribosomal peptide synthetase"/>
    <property type="match status" value="2"/>
</dbReference>
<dbReference type="InterPro" id="IPR025110">
    <property type="entry name" value="AMP-bd_C"/>
</dbReference>
<dbReference type="InterPro" id="IPR010071">
    <property type="entry name" value="AA_adenyl_dom"/>
</dbReference>
<gene>
    <name evidence="7" type="ORF">DMX08_30360</name>
</gene>
<dbReference type="CDD" id="cd12117">
    <property type="entry name" value="A_NRPS_Srf_like"/>
    <property type="match status" value="1"/>
</dbReference>
<proteinExistence type="inferred from homology"/>
<dbReference type="InterPro" id="IPR009081">
    <property type="entry name" value="PP-bd_ACP"/>
</dbReference>
<dbReference type="Gene3D" id="3.30.559.30">
    <property type="entry name" value="Nonribosomal peptide synthetase, condensation domain"/>
    <property type="match status" value="4"/>
</dbReference>
<dbReference type="InterPro" id="IPR045851">
    <property type="entry name" value="AMP-bd_C_sf"/>
</dbReference>
<feature type="domain" description="Carrier" evidence="6">
    <location>
        <begin position="2106"/>
        <end position="2181"/>
    </location>
</feature>
<dbReference type="InterPro" id="IPR029058">
    <property type="entry name" value="AB_hydrolase_fold"/>
</dbReference>
<dbReference type="Gene3D" id="2.30.38.10">
    <property type="entry name" value="Luciferase, Domain 3"/>
    <property type="match status" value="4"/>
</dbReference>
<dbReference type="GO" id="GO:0031177">
    <property type="term" value="F:phosphopantetheine binding"/>
    <property type="evidence" value="ECO:0007669"/>
    <property type="project" value="InterPro"/>
</dbReference>
<dbReference type="FunFam" id="3.30.559.30:FF:000001">
    <property type="entry name" value="Non-ribosomal peptide synthetase"/>
    <property type="match status" value="1"/>
</dbReference>
<dbReference type="GO" id="GO:0043041">
    <property type="term" value="P:amino acid activation for nonribosomal peptide biosynthetic process"/>
    <property type="evidence" value="ECO:0007669"/>
    <property type="project" value="TreeGrafter"/>
</dbReference>
<dbReference type="InterPro" id="IPR044894">
    <property type="entry name" value="TubC_N_sf"/>
</dbReference>
<feature type="domain" description="Carrier" evidence="6">
    <location>
        <begin position="3166"/>
        <end position="3240"/>
    </location>
</feature>
<dbReference type="Pfam" id="PF00501">
    <property type="entry name" value="AMP-binding"/>
    <property type="match status" value="4"/>
</dbReference>
<dbReference type="SMART" id="SM00824">
    <property type="entry name" value="PKS_TE"/>
    <property type="match status" value="1"/>
</dbReference>
<dbReference type="GO" id="GO:0009239">
    <property type="term" value="P:enterobactin biosynthetic process"/>
    <property type="evidence" value="ECO:0007669"/>
    <property type="project" value="TreeGrafter"/>
</dbReference>
<dbReference type="Gene3D" id="3.30.300.30">
    <property type="match status" value="4"/>
</dbReference>
<dbReference type="FunFam" id="3.40.50.12780:FF:000012">
    <property type="entry name" value="Non-ribosomal peptide synthetase"/>
    <property type="match status" value="3"/>
</dbReference>
<dbReference type="PROSITE" id="PS50075">
    <property type="entry name" value="CARRIER"/>
    <property type="match status" value="4"/>
</dbReference>
<dbReference type="SUPFAM" id="SSF52777">
    <property type="entry name" value="CoA-dependent acyltransferases"/>
    <property type="match status" value="8"/>
</dbReference>
<dbReference type="Gene3D" id="3.40.50.980">
    <property type="match status" value="8"/>
</dbReference>
<evidence type="ECO:0000313" key="8">
    <source>
        <dbReference type="Proteomes" id="UP000248188"/>
    </source>
</evidence>
<name>A0A9Q6IAN6_9PSED</name>
<dbReference type="FunFam" id="3.40.50.980:FF:000001">
    <property type="entry name" value="Non-ribosomal peptide synthetase"/>
    <property type="match status" value="3"/>
</dbReference>
<dbReference type="InterPro" id="IPR006162">
    <property type="entry name" value="Ppantetheine_attach_site"/>
</dbReference>
<evidence type="ECO:0000256" key="5">
    <source>
        <dbReference type="ARBA" id="ARBA00022598"/>
    </source>
</evidence>
<dbReference type="Gene3D" id="1.10.1200.10">
    <property type="entry name" value="ACP-like"/>
    <property type="match status" value="4"/>
</dbReference>
<dbReference type="PROSITE" id="PS00455">
    <property type="entry name" value="AMP_BINDING"/>
    <property type="match status" value="4"/>
</dbReference>
<organism evidence="7 8">
    <name type="scientific">Pseudomonas protegens</name>
    <dbReference type="NCBI Taxonomy" id="380021"/>
    <lineage>
        <taxon>Bacteria</taxon>
        <taxon>Pseudomonadati</taxon>
        <taxon>Pseudomonadota</taxon>
        <taxon>Gammaproteobacteria</taxon>
        <taxon>Pseudomonadales</taxon>
        <taxon>Pseudomonadaceae</taxon>
        <taxon>Pseudomonas</taxon>
    </lineage>
</organism>
<comment type="caution">
    <text evidence="7">The sequence shown here is derived from an EMBL/GenBank/DDBJ whole genome shotgun (WGS) entry which is preliminary data.</text>
</comment>
<dbReference type="RefSeq" id="WP_110653719.1">
    <property type="nucleotide sequence ID" value="NZ_QJRN01000034.1"/>
</dbReference>
<dbReference type="SUPFAM" id="SSF56801">
    <property type="entry name" value="Acetyl-CoA synthetase-like"/>
    <property type="match status" value="4"/>
</dbReference>
<dbReference type="FunFam" id="3.30.559.30:FF:000028">
    <property type="entry name" value="Non-ribosomal peptide synthetase OfaC"/>
    <property type="match status" value="2"/>
</dbReference>
<dbReference type="InterPro" id="IPR001031">
    <property type="entry name" value="Thioesterase"/>
</dbReference>
<dbReference type="Gene3D" id="3.30.559.10">
    <property type="entry name" value="Chloramphenicol acetyltransferase-like domain"/>
    <property type="match status" value="4"/>
</dbReference>
<dbReference type="Pfam" id="PF13193">
    <property type="entry name" value="AMP-binding_C"/>
    <property type="match status" value="4"/>
</dbReference>
<dbReference type="GO" id="GO:0005829">
    <property type="term" value="C:cytosol"/>
    <property type="evidence" value="ECO:0007669"/>
    <property type="project" value="TreeGrafter"/>
</dbReference>
<dbReference type="PANTHER" id="PTHR45527:SF1">
    <property type="entry name" value="FATTY ACID SYNTHASE"/>
    <property type="match status" value="1"/>
</dbReference>
<dbReference type="PANTHER" id="PTHR45527">
    <property type="entry name" value="NONRIBOSOMAL PEPTIDE SYNTHETASE"/>
    <property type="match status" value="1"/>
</dbReference>
<dbReference type="GO" id="GO:0047527">
    <property type="term" value="F:2,3-dihydroxybenzoate-serine ligase activity"/>
    <property type="evidence" value="ECO:0007669"/>
    <property type="project" value="TreeGrafter"/>
</dbReference>
<keyword evidence="3" id="KW-0596">Phosphopantetheine</keyword>
<evidence type="ECO:0000256" key="1">
    <source>
        <dbReference type="ARBA" id="ARBA00001957"/>
    </source>
</evidence>
<dbReference type="NCBIfam" id="TIGR01733">
    <property type="entry name" value="AA-adenyl-dom"/>
    <property type="match status" value="4"/>
</dbReference>
<dbReference type="InterPro" id="IPR020802">
    <property type="entry name" value="TesA-like"/>
</dbReference>
<dbReference type="CDD" id="cd17651">
    <property type="entry name" value="A_NRPS_VisG_like"/>
    <property type="match status" value="2"/>
</dbReference>
<protein>
    <submittedName>
        <fullName evidence="7">Non-ribosomal peptide synthetase</fullName>
    </submittedName>
</protein>
<dbReference type="InterPro" id="IPR036736">
    <property type="entry name" value="ACP-like_sf"/>
</dbReference>
<dbReference type="SUPFAM" id="SSF53474">
    <property type="entry name" value="alpha/beta-Hydrolases"/>
    <property type="match status" value="2"/>
</dbReference>
<comment type="similarity">
    <text evidence="2">Belongs to the ATP-dependent AMP-binding enzyme family.</text>
</comment>
<dbReference type="InterPro" id="IPR001242">
    <property type="entry name" value="Condensation_dom"/>
</dbReference>
<dbReference type="PROSITE" id="PS00012">
    <property type="entry name" value="PHOSPHOPANTETHEINE"/>
    <property type="match status" value="2"/>
</dbReference>
<evidence type="ECO:0000256" key="4">
    <source>
        <dbReference type="ARBA" id="ARBA00022553"/>
    </source>
</evidence>
<evidence type="ECO:0000259" key="6">
    <source>
        <dbReference type="PROSITE" id="PS50075"/>
    </source>
</evidence>
<evidence type="ECO:0000256" key="2">
    <source>
        <dbReference type="ARBA" id="ARBA00006432"/>
    </source>
</evidence>
<evidence type="ECO:0000256" key="3">
    <source>
        <dbReference type="ARBA" id="ARBA00022450"/>
    </source>
</evidence>
<dbReference type="FunFam" id="2.30.38.10:FF:000001">
    <property type="entry name" value="Non-ribosomal peptide synthetase PvdI"/>
    <property type="match status" value="4"/>
</dbReference>
<dbReference type="FunFam" id="3.30.300.30:FF:000010">
    <property type="entry name" value="Enterobactin synthetase component F"/>
    <property type="match status" value="4"/>
</dbReference>
<dbReference type="InterPro" id="IPR023213">
    <property type="entry name" value="CAT-like_dom_sf"/>
</dbReference>
<dbReference type="SMART" id="SM00823">
    <property type="entry name" value="PKS_PP"/>
    <property type="match status" value="4"/>
</dbReference>
<dbReference type="FunFam" id="3.40.50.980:FF:000002">
    <property type="entry name" value="Enterobactin synthetase component F"/>
    <property type="match status" value="2"/>
</dbReference>
<dbReference type="FunFam" id="3.30.559.10:FF:000064">
    <property type="entry name" value="Non-ribosomal peptide synthetase OfaC"/>
    <property type="match status" value="2"/>
</dbReference>
<dbReference type="GO" id="GO:0009366">
    <property type="term" value="C:enterobactin synthetase complex"/>
    <property type="evidence" value="ECO:0007669"/>
    <property type="project" value="TreeGrafter"/>
</dbReference>
<feature type="domain" description="Carrier" evidence="6">
    <location>
        <begin position="4254"/>
        <end position="4328"/>
    </location>
</feature>
<dbReference type="InterPro" id="IPR020845">
    <property type="entry name" value="AMP-binding_CS"/>
</dbReference>
<dbReference type="Gene3D" id="1.10.10.1830">
    <property type="entry name" value="Non-ribosomal peptide synthase, adenylation domain"/>
    <property type="match status" value="1"/>
</dbReference>
<dbReference type="InterPro" id="IPR000873">
    <property type="entry name" value="AMP-dep_synth/lig_dom"/>
</dbReference>
<evidence type="ECO:0000313" key="7">
    <source>
        <dbReference type="EMBL" id="PYC28094.1"/>
    </source>
</evidence>
<dbReference type="CDD" id="cd05930">
    <property type="entry name" value="A_NRPS"/>
    <property type="match status" value="1"/>
</dbReference>
<dbReference type="FunFam" id="1.10.1200.10:FF:000016">
    <property type="entry name" value="Non-ribosomal peptide synthase"/>
    <property type="match status" value="1"/>
</dbReference>
<dbReference type="Pfam" id="PF00975">
    <property type="entry name" value="Thioesterase"/>
    <property type="match status" value="2"/>
</dbReference>
<keyword evidence="4" id="KW-0597">Phosphoprotein</keyword>
<dbReference type="SUPFAM" id="SSF47336">
    <property type="entry name" value="ACP-like"/>
    <property type="match status" value="4"/>
</dbReference>
<dbReference type="Pfam" id="PF00668">
    <property type="entry name" value="Condensation"/>
    <property type="match status" value="4"/>
</dbReference>
<dbReference type="EMBL" id="QJRN01000034">
    <property type="protein sequence ID" value="PYC28094.1"/>
    <property type="molecule type" value="Genomic_DNA"/>
</dbReference>
<dbReference type="NCBIfam" id="NF003417">
    <property type="entry name" value="PRK04813.1"/>
    <property type="match status" value="4"/>
</dbReference>
<dbReference type="InterPro" id="IPR020806">
    <property type="entry name" value="PKS_PP-bd"/>
</dbReference>
<accession>A0A9Q6IAN6</accession>
<keyword evidence="5" id="KW-0436">Ligase</keyword>
<reference evidence="7 8" key="1">
    <citation type="submission" date="2018-06" db="EMBL/GenBank/DDBJ databases">
        <title>Pseudomonas diversity within urban Lake Michigan freshwaters.</title>
        <authorList>
            <person name="Batrich M."/>
            <person name="Hatzopoulos T."/>
            <person name="Putonti C."/>
        </authorList>
    </citation>
    <scope>NUCLEOTIDE SEQUENCE [LARGE SCALE GENOMIC DNA]</scope>
    <source>
        <strain evidence="7 8">MB-090624</strain>
    </source>
</reference>
<dbReference type="Pfam" id="PF00550">
    <property type="entry name" value="PP-binding"/>
    <property type="match status" value="4"/>
</dbReference>
<feature type="domain" description="Carrier" evidence="6">
    <location>
        <begin position="1062"/>
        <end position="1137"/>
    </location>
</feature>
<dbReference type="Gene3D" id="3.40.50.1820">
    <property type="entry name" value="alpha/beta hydrolase"/>
    <property type="match status" value="2"/>
</dbReference>
<dbReference type="CDD" id="cd19531">
    <property type="entry name" value="LCL_NRPS-like"/>
    <property type="match status" value="2"/>
</dbReference>
<dbReference type="FunFam" id="1.10.1200.10:FF:000005">
    <property type="entry name" value="Nonribosomal peptide synthetase 1"/>
    <property type="match status" value="3"/>
</dbReference>
<dbReference type="Proteomes" id="UP000248188">
    <property type="component" value="Unassembled WGS sequence"/>
</dbReference>